<protein>
    <submittedName>
        <fullName evidence="6">CS domain-containing protein</fullName>
    </submittedName>
</protein>
<dbReference type="PANTHER" id="PTHR22932:SF1">
    <property type="entry name" value="CO-CHAPERONE PROTEIN DAF-41"/>
    <property type="match status" value="1"/>
</dbReference>
<dbReference type="GO" id="GO:0005829">
    <property type="term" value="C:cytosol"/>
    <property type="evidence" value="ECO:0007669"/>
    <property type="project" value="TreeGrafter"/>
</dbReference>
<evidence type="ECO:0000313" key="4">
    <source>
        <dbReference type="EMBL" id="VDD89538.1"/>
    </source>
</evidence>
<dbReference type="CDD" id="cd06465">
    <property type="entry name" value="p23_hB-ind1_like"/>
    <property type="match status" value="1"/>
</dbReference>
<dbReference type="GO" id="GO:0051879">
    <property type="term" value="F:Hsp90 protein binding"/>
    <property type="evidence" value="ECO:0007669"/>
    <property type="project" value="InterPro"/>
</dbReference>
<dbReference type="EMBL" id="UXUI01007814">
    <property type="protein sequence ID" value="VDD89538.1"/>
    <property type="molecule type" value="Genomic_DNA"/>
</dbReference>
<dbReference type="Gene3D" id="2.60.40.790">
    <property type="match status" value="1"/>
</dbReference>
<dbReference type="PANTHER" id="PTHR22932">
    <property type="entry name" value="TELOMERASE-BINDING PROTEIN P23 HSP90 CO-CHAPERONE"/>
    <property type="match status" value="1"/>
</dbReference>
<feature type="compositionally biased region" description="Acidic residues" evidence="2">
    <location>
        <begin position="145"/>
        <end position="161"/>
    </location>
</feature>
<dbReference type="OrthoDB" id="1564555at2759"/>
<name>A0A0N4V3F5_ENTVE</name>
<evidence type="ECO:0000313" key="5">
    <source>
        <dbReference type="Proteomes" id="UP000274131"/>
    </source>
</evidence>
<dbReference type="SUPFAM" id="SSF49764">
    <property type="entry name" value="HSP20-like chaperones"/>
    <property type="match status" value="1"/>
</dbReference>
<evidence type="ECO:0000259" key="3">
    <source>
        <dbReference type="PROSITE" id="PS51203"/>
    </source>
</evidence>
<dbReference type="InterPro" id="IPR008978">
    <property type="entry name" value="HSP20-like_chaperone"/>
</dbReference>
<dbReference type="PROSITE" id="PS51203">
    <property type="entry name" value="CS"/>
    <property type="match status" value="1"/>
</dbReference>
<feature type="domain" description="CS" evidence="3">
    <location>
        <begin position="6"/>
        <end position="91"/>
    </location>
</feature>
<evidence type="ECO:0000256" key="1">
    <source>
        <dbReference type="ARBA" id="ARBA00025733"/>
    </source>
</evidence>
<dbReference type="GO" id="GO:0006457">
    <property type="term" value="P:protein folding"/>
    <property type="evidence" value="ECO:0007669"/>
    <property type="project" value="TreeGrafter"/>
</dbReference>
<accession>A0A0N4V3F5</accession>
<dbReference type="GO" id="GO:0051087">
    <property type="term" value="F:protein-folding chaperone binding"/>
    <property type="evidence" value="ECO:0007669"/>
    <property type="project" value="TreeGrafter"/>
</dbReference>
<feature type="compositionally biased region" description="Basic and acidic residues" evidence="2">
    <location>
        <begin position="162"/>
        <end position="193"/>
    </location>
</feature>
<dbReference type="GO" id="GO:0051131">
    <property type="term" value="P:chaperone-mediated protein complex assembly"/>
    <property type="evidence" value="ECO:0007669"/>
    <property type="project" value="TreeGrafter"/>
</dbReference>
<organism evidence="6">
    <name type="scientific">Enterobius vermicularis</name>
    <name type="common">Human pinworm</name>
    <dbReference type="NCBI Taxonomy" id="51028"/>
    <lineage>
        <taxon>Eukaryota</taxon>
        <taxon>Metazoa</taxon>
        <taxon>Ecdysozoa</taxon>
        <taxon>Nematoda</taxon>
        <taxon>Chromadorea</taxon>
        <taxon>Rhabditida</taxon>
        <taxon>Spirurina</taxon>
        <taxon>Oxyuridomorpha</taxon>
        <taxon>Oxyuroidea</taxon>
        <taxon>Oxyuridae</taxon>
        <taxon>Enterobius</taxon>
    </lineage>
</organism>
<reference evidence="6" key="1">
    <citation type="submission" date="2017-02" db="UniProtKB">
        <authorList>
            <consortium name="WormBaseParasite"/>
        </authorList>
    </citation>
    <scope>IDENTIFICATION</scope>
</reference>
<evidence type="ECO:0000256" key="2">
    <source>
        <dbReference type="SAM" id="MobiDB-lite"/>
    </source>
</evidence>
<dbReference type="InterPro" id="IPR045250">
    <property type="entry name" value="p23-like"/>
</dbReference>
<feature type="region of interest" description="Disordered" evidence="2">
    <location>
        <begin position="108"/>
        <end position="201"/>
    </location>
</feature>
<dbReference type="WBParaSite" id="EVEC_0000458101-mRNA-1">
    <property type="protein sequence ID" value="EVEC_0000458101-mRNA-1"/>
    <property type="gene ID" value="EVEC_0000458101"/>
</dbReference>
<dbReference type="STRING" id="51028.A0A0N4V3F5"/>
<gene>
    <name evidence="4" type="ORF">EVEC_LOCUS4289</name>
</gene>
<dbReference type="InterPro" id="IPR007052">
    <property type="entry name" value="CS_dom"/>
</dbReference>
<proteinExistence type="inferred from homology"/>
<sequence length="201" mass="23151">MTATAKLHPLVQWAQREKVLFLTIEVDKVAELNVTDKQLHVKGNYSLSSAEYEAVIEFYADVKPGYRRIPGDRHLELVLDKAAGGWWPRLLKEASKVPWVKVDFNKWKDEDDDEDDDTGVPGDFDFNNYMANMHGDAAEPPNLNDFDEEDEDDEDMPELEDADNKDGKLEDKKEKKEEKNEEKLEEKEKKEDSTTVEQSSS</sequence>
<dbReference type="Proteomes" id="UP000274131">
    <property type="component" value="Unassembled WGS sequence"/>
</dbReference>
<keyword evidence="5" id="KW-1185">Reference proteome</keyword>
<comment type="similarity">
    <text evidence="1">Belongs to the p23/wos2 family.</text>
</comment>
<dbReference type="GO" id="GO:0005634">
    <property type="term" value="C:nucleus"/>
    <property type="evidence" value="ECO:0007669"/>
    <property type="project" value="TreeGrafter"/>
</dbReference>
<evidence type="ECO:0000313" key="6">
    <source>
        <dbReference type="WBParaSite" id="EVEC_0000458101-mRNA-1"/>
    </source>
</evidence>
<reference evidence="4 5" key="2">
    <citation type="submission" date="2018-10" db="EMBL/GenBank/DDBJ databases">
        <authorList>
            <consortium name="Pathogen Informatics"/>
        </authorList>
    </citation>
    <scope>NUCLEOTIDE SEQUENCE [LARGE SCALE GENOMIC DNA]</scope>
</reference>
<dbReference type="AlphaFoldDB" id="A0A0N4V3F5"/>